<evidence type="ECO:0000313" key="2">
    <source>
        <dbReference type="Proteomes" id="UP001056120"/>
    </source>
</evidence>
<reference evidence="2" key="1">
    <citation type="journal article" date="2022" name="Mol. Ecol. Resour.">
        <title>The genomes of chicory, endive, great burdock and yacon provide insights into Asteraceae palaeo-polyploidization history and plant inulin production.</title>
        <authorList>
            <person name="Fan W."/>
            <person name="Wang S."/>
            <person name="Wang H."/>
            <person name="Wang A."/>
            <person name="Jiang F."/>
            <person name="Liu H."/>
            <person name="Zhao H."/>
            <person name="Xu D."/>
            <person name="Zhang Y."/>
        </authorList>
    </citation>
    <scope>NUCLEOTIDE SEQUENCE [LARGE SCALE GENOMIC DNA]</scope>
    <source>
        <strain evidence="2">cv. Yunnan</strain>
    </source>
</reference>
<organism evidence="1 2">
    <name type="scientific">Smallanthus sonchifolius</name>
    <dbReference type="NCBI Taxonomy" id="185202"/>
    <lineage>
        <taxon>Eukaryota</taxon>
        <taxon>Viridiplantae</taxon>
        <taxon>Streptophyta</taxon>
        <taxon>Embryophyta</taxon>
        <taxon>Tracheophyta</taxon>
        <taxon>Spermatophyta</taxon>
        <taxon>Magnoliopsida</taxon>
        <taxon>eudicotyledons</taxon>
        <taxon>Gunneridae</taxon>
        <taxon>Pentapetalae</taxon>
        <taxon>asterids</taxon>
        <taxon>campanulids</taxon>
        <taxon>Asterales</taxon>
        <taxon>Asteraceae</taxon>
        <taxon>Asteroideae</taxon>
        <taxon>Heliantheae alliance</taxon>
        <taxon>Millerieae</taxon>
        <taxon>Smallanthus</taxon>
    </lineage>
</organism>
<sequence length="377" mass="42614">MIECILLLLKKGYSLDNLAGLSLARFQPQVSDYKFRIAHNIVNQHMEVNFEEIEEGEIKESTSLKKQKFLSRDPFDHFGSCIIFPVVFTHFLLKGSFQEENGASTTSNKSKKMKLINARLRKINKPFVKSIKSPDGDIIDCVLFHLQPAFDLPELRGKMLLHAIGYVTPGEFYGAKAILNVWEPNVTGYDFSLSQIWVIADVPTRPVNTVEAGWHIYPNVHKDSLPRLFTYWTPDGYRSGCYNMVCPGFVQTNQKVCLGAAIDPISTYNGQQYDVAFMISKDPKNGDWWLTVRSEVRDLGRHTSTQMGSGHFQDEGFGKAAYARNLEVVDEDNKLNAVYDLQLLADNPNCYGVKNGYSDAWGNYIYFGGPGYNPNCL</sequence>
<name>A0ACB9JB49_9ASTR</name>
<comment type="caution">
    <text evidence="1">The sequence shown here is derived from an EMBL/GenBank/DDBJ whole genome shotgun (WGS) entry which is preliminary data.</text>
</comment>
<accession>A0ACB9JB49</accession>
<dbReference type="EMBL" id="CM042021">
    <property type="protein sequence ID" value="KAI3817529.1"/>
    <property type="molecule type" value="Genomic_DNA"/>
</dbReference>
<protein>
    <submittedName>
        <fullName evidence="1">Uncharacterized protein</fullName>
    </submittedName>
</protein>
<reference evidence="1 2" key="2">
    <citation type="journal article" date="2022" name="Mol. Ecol. Resour.">
        <title>The genomes of chicory, endive, great burdock and yacon provide insights into Asteraceae paleo-polyploidization history and plant inulin production.</title>
        <authorList>
            <person name="Fan W."/>
            <person name="Wang S."/>
            <person name="Wang H."/>
            <person name="Wang A."/>
            <person name="Jiang F."/>
            <person name="Liu H."/>
            <person name="Zhao H."/>
            <person name="Xu D."/>
            <person name="Zhang Y."/>
        </authorList>
    </citation>
    <scope>NUCLEOTIDE SEQUENCE [LARGE SCALE GENOMIC DNA]</scope>
    <source>
        <strain evidence="2">cv. Yunnan</strain>
        <tissue evidence="1">Leaves</tissue>
    </source>
</reference>
<evidence type="ECO:0000313" key="1">
    <source>
        <dbReference type="EMBL" id="KAI3817529.1"/>
    </source>
</evidence>
<dbReference type="Proteomes" id="UP001056120">
    <property type="component" value="Linkage Group LG04"/>
</dbReference>
<proteinExistence type="predicted"/>
<keyword evidence="2" id="KW-1185">Reference proteome</keyword>
<gene>
    <name evidence="1" type="ORF">L1987_11324</name>
</gene>